<feature type="domain" description="Phosphoribosylformylglycinamidine synthase linker" evidence="11">
    <location>
        <begin position="2"/>
        <end position="41"/>
    </location>
</feature>
<evidence type="ECO:0000259" key="9">
    <source>
        <dbReference type="Pfam" id="PF00586"/>
    </source>
</evidence>
<dbReference type="Pfam" id="PF02769">
    <property type="entry name" value="AIRS_C"/>
    <property type="match status" value="1"/>
</dbReference>
<dbReference type="Gene3D" id="3.90.650.10">
    <property type="entry name" value="PurM-like C-terminal domain"/>
    <property type="match status" value="1"/>
</dbReference>
<feature type="non-terminal residue" evidence="12">
    <location>
        <position position="1"/>
    </location>
</feature>
<evidence type="ECO:0000256" key="8">
    <source>
        <dbReference type="SAM" id="MobiDB-lite"/>
    </source>
</evidence>
<evidence type="ECO:0000256" key="6">
    <source>
        <dbReference type="ARBA" id="ARBA00022840"/>
    </source>
</evidence>
<dbReference type="FunFam" id="3.30.1330.10:FF:000004">
    <property type="entry name" value="Phosphoribosylformylglycinamidine synthase subunit PurL"/>
    <property type="match status" value="1"/>
</dbReference>
<dbReference type="SUPFAM" id="SSF55326">
    <property type="entry name" value="PurM N-terminal domain-like"/>
    <property type="match status" value="2"/>
</dbReference>
<keyword evidence="7" id="KW-0460">Magnesium</keyword>
<reference evidence="12" key="1">
    <citation type="submission" date="2018-05" db="EMBL/GenBank/DDBJ databases">
        <authorList>
            <person name="Lanie J.A."/>
            <person name="Ng W.-L."/>
            <person name="Kazmierczak K.M."/>
            <person name="Andrzejewski T.M."/>
            <person name="Davidsen T.M."/>
            <person name="Wayne K.J."/>
            <person name="Tettelin H."/>
            <person name="Glass J.I."/>
            <person name="Rusch D."/>
            <person name="Podicherti R."/>
            <person name="Tsui H.-C.T."/>
            <person name="Winkler M.E."/>
        </authorList>
    </citation>
    <scope>NUCLEOTIDE SEQUENCE</scope>
</reference>
<gene>
    <name evidence="12" type="ORF">METZ01_LOCUS75097</name>
</gene>
<dbReference type="InterPro" id="IPR036676">
    <property type="entry name" value="PurM-like_C_sf"/>
</dbReference>
<feature type="domain" description="PurM-like N-terminal" evidence="9">
    <location>
        <begin position="427"/>
        <end position="512"/>
    </location>
</feature>
<proteinExistence type="inferred from homology"/>
<dbReference type="CDD" id="cd02203">
    <property type="entry name" value="PurL_repeat1"/>
    <property type="match status" value="1"/>
</dbReference>
<dbReference type="InterPro" id="IPR016188">
    <property type="entry name" value="PurM-like_N"/>
</dbReference>
<evidence type="ECO:0000256" key="7">
    <source>
        <dbReference type="ARBA" id="ARBA00022842"/>
    </source>
</evidence>
<dbReference type="Gene3D" id="3.30.1330.10">
    <property type="entry name" value="PurM-like, N-terminal domain"/>
    <property type="match status" value="2"/>
</dbReference>
<keyword evidence="3" id="KW-0479">Metal-binding</keyword>
<dbReference type="AlphaFoldDB" id="A0A381U6T7"/>
<dbReference type="SUPFAM" id="SSF56042">
    <property type="entry name" value="PurM C-terminal domain-like"/>
    <property type="match status" value="1"/>
</dbReference>
<name>A0A381U6T7_9ZZZZ</name>
<evidence type="ECO:0000256" key="4">
    <source>
        <dbReference type="ARBA" id="ARBA00022741"/>
    </source>
</evidence>
<evidence type="ECO:0000256" key="1">
    <source>
        <dbReference type="ARBA" id="ARBA00022490"/>
    </source>
</evidence>
<protein>
    <recommendedName>
        <fullName evidence="13">PurM-like N-terminal domain-containing protein</fullName>
    </recommendedName>
</protein>
<keyword evidence="6" id="KW-0067">ATP-binding</keyword>
<feature type="region of interest" description="Disordered" evidence="8">
    <location>
        <begin position="208"/>
        <end position="227"/>
    </location>
</feature>
<feature type="non-terminal residue" evidence="12">
    <location>
        <position position="514"/>
    </location>
</feature>
<organism evidence="12">
    <name type="scientific">marine metagenome</name>
    <dbReference type="NCBI Taxonomy" id="408172"/>
    <lineage>
        <taxon>unclassified sequences</taxon>
        <taxon>metagenomes</taxon>
        <taxon>ecological metagenomes</taxon>
    </lineage>
</organism>
<evidence type="ECO:0000256" key="2">
    <source>
        <dbReference type="ARBA" id="ARBA00022598"/>
    </source>
</evidence>
<sequence length="514" mass="55870">VRQHGLTLEEFGRIEDLLGREPNFTELGIFSVMWSEHCSYKSSRYYLKKLPTTGPRVLQGPGENAGVVDIGDGIAAVFKIESHNHPSFIEPRQGAATGVGGILRDIFTMGARPIALMNSLRFGASDHSRTRFLVNGVVDGISNYGNCTGVPTVGGEIYFDPCYNGNILVNVFCLGLIPSDKIFLGNASGVGNPVIYFGSKTGRDGIHGASMASSEFDESSEEKRPTVQVGDPFAEKLLIEACLELMKEDWVVGIQDMGAAGLTCSTFEMAGRAGTGIDLELSKVPMREAGMTPYETLLSESQERMLVVVSKGMEQNALALFDKWDLDAAVVGEVTDTPMVRIFDNGNPVVNLPVELVVDGALDLKRPTKKPEYLKEVDHVNLGFISEPARGEEILKKLLLSPNIANKHWVYEQYDHMVRLNTLGLPGSDAAVLRVKGSQKALALSVDCNSRYCYLDPFHGAQIAVAECVRNIACSGGDPIGLTNCLNFGNPENPEIMWQFEQAVSGMGEACKFF</sequence>
<dbReference type="GO" id="GO:0004642">
    <property type="term" value="F:phosphoribosylformylglycinamidine synthase activity"/>
    <property type="evidence" value="ECO:0007669"/>
    <property type="project" value="InterPro"/>
</dbReference>
<dbReference type="PANTHER" id="PTHR43555:SF1">
    <property type="entry name" value="PHOSPHORIBOSYLFORMYLGLYCINAMIDINE SYNTHASE SUBUNIT PURL"/>
    <property type="match status" value="1"/>
</dbReference>
<dbReference type="InterPro" id="IPR041609">
    <property type="entry name" value="PurL_linker"/>
</dbReference>
<dbReference type="GO" id="GO:0046872">
    <property type="term" value="F:metal ion binding"/>
    <property type="evidence" value="ECO:0007669"/>
    <property type="project" value="UniProtKB-KW"/>
</dbReference>
<evidence type="ECO:0000259" key="10">
    <source>
        <dbReference type="Pfam" id="PF02769"/>
    </source>
</evidence>
<dbReference type="InterPro" id="IPR010918">
    <property type="entry name" value="PurM-like_C_dom"/>
</dbReference>
<feature type="domain" description="PurM-like C-terminal" evidence="10">
    <location>
        <begin position="190"/>
        <end position="343"/>
    </location>
</feature>
<evidence type="ECO:0000259" key="11">
    <source>
        <dbReference type="Pfam" id="PF18072"/>
    </source>
</evidence>
<keyword evidence="1" id="KW-0963">Cytoplasm</keyword>
<evidence type="ECO:0000256" key="3">
    <source>
        <dbReference type="ARBA" id="ARBA00022723"/>
    </source>
</evidence>
<accession>A0A381U6T7</accession>
<feature type="domain" description="PurM-like N-terminal" evidence="9">
    <location>
        <begin position="62"/>
        <end position="177"/>
    </location>
</feature>
<dbReference type="PANTHER" id="PTHR43555">
    <property type="entry name" value="PHOSPHORIBOSYLFORMYLGLYCINAMIDINE SYNTHASE SUBUNIT PURL"/>
    <property type="match status" value="1"/>
</dbReference>
<dbReference type="GO" id="GO:0005524">
    <property type="term" value="F:ATP binding"/>
    <property type="evidence" value="ECO:0007669"/>
    <property type="project" value="UniProtKB-KW"/>
</dbReference>
<evidence type="ECO:0000313" key="12">
    <source>
        <dbReference type="EMBL" id="SVA22243.1"/>
    </source>
</evidence>
<keyword evidence="5" id="KW-0658">Purine biosynthesis</keyword>
<dbReference type="InterPro" id="IPR010074">
    <property type="entry name" value="PRibForGlyAmidine_synth_PurL"/>
</dbReference>
<evidence type="ECO:0000256" key="5">
    <source>
        <dbReference type="ARBA" id="ARBA00022755"/>
    </source>
</evidence>
<keyword evidence="4" id="KW-0547">Nucleotide-binding</keyword>
<dbReference type="Pfam" id="PF18072">
    <property type="entry name" value="FGAR-AT_linker"/>
    <property type="match status" value="1"/>
</dbReference>
<dbReference type="Pfam" id="PF00586">
    <property type="entry name" value="AIRS"/>
    <property type="match status" value="2"/>
</dbReference>
<dbReference type="GO" id="GO:0006189">
    <property type="term" value="P:'de novo' IMP biosynthetic process"/>
    <property type="evidence" value="ECO:0007669"/>
    <property type="project" value="InterPro"/>
</dbReference>
<evidence type="ECO:0008006" key="13">
    <source>
        <dbReference type="Google" id="ProtNLM"/>
    </source>
</evidence>
<dbReference type="NCBIfam" id="NF002290">
    <property type="entry name" value="PRK01213.1"/>
    <property type="match status" value="1"/>
</dbReference>
<dbReference type="HAMAP" id="MF_00420">
    <property type="entry name" value="PurL_2"/>
    <property type="match status" value="1"/>
</dbReference>
<dbReference type="InterPro" id="IPR036921">
    <property type="entry name" value="PurM-like_N_sf"/>
</dbReference>
<dbReference type="EMBL" id="UINC01005584">
    <property type="protein sequence ID" value="SVA22243.1"/>
    <property type="molecule type" value="Genomic_DNA"/>
</dbReference>
<keyword evidence="2" id="KW-0436">Ligase</keyword>
<dbReference type="NCBIfam" id="TIGR01736">
    <property type="entry name" value="FGAM_synth_II"/>
    <property type="match status" value="1"/>
</dbReference>